<evidence type="ECO:0000256" key="1">
    <source>
        <dbReference type="ARBA" id="ARBA00004496"/>
    </source>
</evidence>
<comment type="subcellular location">
    <subcellularLocation>
        <location evidence="1">Cytoplasm</location>
    </subcellularLocation>
</comment>
<dbReference type="PRINTS" id="PR00040">
    <property type="entry name" value="HTHMERR"/>
</dbReference>
<protein>
    <submittedName>
        <fullName evidence="8">Cu(I)-responsive transcriptional regulator</fullName>
    </submittedName>
</protein>
<dbReference type="GO" id="GO:0003700">
    <property type="term" value="F:DNA-binding transcription factor activity"/>
    <property type="evidence" value="ECO:0007669"/>
    <property type="project" value="InterPro"/>
</dbReference>
<dbReference type="Proteomes" id="UP000248887">
    <property type="component" value="Unassembled WGS sequence"/>
</dbReference>
<reference evidence="8 9" key="1">
    <citation type="submission" date="2017-08" db="EMBL/GenBank/DDBJ databases">
        <title>Infants hospitalized years apart are colonized by the same room-sourced microbial strains.</title>
        <authorList>
            <person name="Brooks B."/>
            <person name="Olm M.R."/>
            <person name="Firek B.A."/>
            <person name="Baker R."/>
            <person name="Thomas B.C."/>
            <person name="Morowitz M.J."/>
            <person name="Banfield J.F."/>
        </authorList>
    </citation>
    <scope>NUCLEOTIDE SEQUENCE [LARGE SCALE GENOMIC DNA]</scope>
    <source>
        <strain evidence="8">S2_005_001_R2_27</strain>
    </source>
</reference>
<dbReference type="InterPro" id="IPR047057">
    <property type="entry name" value="MerR_fam"/>
</dbReference>
<dbReference type="InterPro" id="IPR000551">
    <property type="entry name" value="MerR-type_HTH_dom"/>
</dbReference>
<dbReference type="GO" id="GO:0003677">
    <property type="term" value="F:DNA binding"/>
    <property type="evidence" value="ECO:0007669"/>
    <property type="project" value="UniProtKB-KW"/>
</dbReference>
<comment type="caution">
    <text evidence="8">The sequence shown here is derived from an EMBL/GenBank/DDBJ whole genome shotgun (WGS) entry which is preliminary data.</text>
</comment>
<proteinExistence type="predicted"/>
<keyword evidence="2" id="KW-0963">Cytoplasm</keyword>
<feature type="domain" description="HTH merR-type" evidence="7">
    <location>
        <begin position="1"/>
        <end position="69"/>
    </location>
</feature>
<dbReference type="Pfam" id="PF00376">
    <property type="entry name" value="MerR"/>
    <property type="match status" value="1"/>
</dbReference>
<dbReference type="GO" id="GO:0005507">
    <property type="term" value="F:copper ion binding"/>
    <property type="evidence" value="ECO:0007669"/>
    <property type="project" value="InterPro"/>
</dbReference>
<dbReference type="GO" id="GO:0045893">
    <property type="term" value="P:positive regulation of DNA-templated transcription"/>
    <property type="evidence" value="ECO:0007669"/>
    <property type="project" value="InterPro"/>
</dbReference>
<evidence type="ECO:0000313" key="9">
    <source>
        <dbReference type="Proteomes" id="UP000248887"/>
    </source>
</evidence>
<evidence type="ECO:0000256" key="5">
    <source>
        <dbReference type="ARBA" id="ARBA00023163"/>
    </source>
</evidence>
<name>A0A2W5TGU9_ANCNO</name>
<dbReference type="Pfam" id="PF09278">
    <property type="entry name" value="MerR-DNA-bind"/>
    <property type="match status" value="1"/>
</dbReference>
<dbReference type="InterPro" id="IPR015358">
    <property type="entry name" value="Tscrpt_reg_MerR_DNA-bd"/>
</dbReference>
<evidence type="ECO:0000256" key="4">
    <source>
        <dbReference type="ARBA" id="ARBA00023125"/>
    </source>
</evidence>
<evidence type="ECO:0000313" key="8">
    <source>
        <dbReference type="EMBL" id="PZQ85440.1"/>
    </source>
</evidence>
<dbReference type="SMART" id="SM00422">
    <property type="entry name" value="HTH_MERR"/>
    <property type="match status" value="1"/>
</dbReference>
<organism evidence="8 9">
    <name type="scientific">Ancylobacter novellus</name>
    <name type="common">Thiobacillus novellus</name>
    <dbReference type="NCBI Taxonomy" id="921"/>
    <lineage>
        <taxon>Bacteria</taxon>
        <taxon>Pseudomonadati</taxon>
        <taxon>Pseudomonadota</taxon>
        <taxon>Alphaproteobacteria</taxon>
        <taxon>Hyphomicrobiales</taxon>
        <taxon>Xanthobacteraceae</taxon>
        <taxon>Ancylobacter</taxon>
    </lineage>
</organism>
<dbReference type="EMBL" id="QFQD01000003">
    <property type="protein sequence ID" value="PZQ85440.1"/>
    <property type="molecule type" value="Genomic_DNA"/>
</dbReference>
<dbReference type="NCBIfam" id="TIGR02044">
    <property type="entry name" value="CueR"/>
    <property type="match status" value="1"/>
</dbReference>
<dbReference type="SUPFAM" id="SSF46955">
    <property type="entry name" value="Putative DNA-binding domain"/>
    <property type="match status" value="1"/>
</dbReference>
<keyword evidence="5" id="KW-0804">Transcription</keyword>
<evidence type="ECO:0000259" key="7">
    <source>
        <dbReference type="PROSITE" id="PS50937"/>
    </source>
</evidence>
<dbReference type="GO" id="GO:0005737">
    <property type="term" value="C:cytoplasm"/>
    <property type="evidence" value="ECO:0007669"/>
    <property type="project" value="UniProtKB-SubCell"/>
</dbReference>
<keyword evidence="3" id="KW-0805">Transcription regulation</keyword>
<dbReference type="PROSITE" id="PS50937">
    <property type="entry name" value="HTH_MERR_2"/>
    <property type="match status" value="1"/>
</dbReference>
<dbReference type="InterPro" id="IPR009061">
    <property type="entry name" value="DNA-bd_dom_put_sf"/>
</dbReference>
<accession>A0A2W5TGU9</accession>
<dbReference type="CDD" id="cd01108">
    <property type="entry name" value="HTH_CueR"/>
    <property type="match status" value="1"/>
</dbReference>
<dbReference type="Gene3D" id="1.10.1660.10">
    <property type="match status" value="1"/>
</dbReference>
<feature type="region of interest" description="Disordered" evidence="6">
    <location>
        <begin position="131"/>
        <end position="163"/>
    </location>
</feature>
<sequence>MNIGEAAKRSGVNSKMIRYYESIGLTEAATRQGSGYRDYSDNDVHALRFIRRARDLGFSVKQIGDLLALWRDRDRSSADVKAISLQHVRDLQDKKRAIEDMIATLSNLAQHCHGDGRPDCPIIANLADADVKAREPQAKSRPSAAPIAPLERGHPGRTSSRRT</sequence>
<evidence type="ECO:0000256" key="2">
    <source>
        <dbReference type="ARBA" id="ARBA00022490"/>
    </source>
</evidence>
<evidence type="ECO:0000256" key="3">
    <source>
        <dbReference type="ARBA" id="ARBA00023015"/>
    </source>
</evidence>
<keyword evidence="4" id="KW-0238">DNA-binding</keyword>
<dbReference type="PANTHER" id="PTHR30204:SF94">
    <property type="entry name" value="HEAVY METAL-DEPENDENT TRANSCRIPTIONAL REGULATOR HI_0293-RELATED"/>
    <property type="match status" value="1"/>
</dbReference>
<gene>
    <name evidence="8" type="primary">cueR</name>
    <name evidence="8" type="ORF">DI549_01830</name>
</gene>
<dbReference type="AlphaFoldDB" id="A0A2W5TGU9"/>
<evidence type="ECO:0000256" key="6">
    <source>
        <dbReference type="SAM" id="MobiDB-lite"/>
    </source>
</evidence>
<dbReference type="PANTHER" id="PTHR30204">
    <property type="entry name" value="REDOX-CYCLING DRUG-SENSING TRANSCRIPTIONAL ACTIVATOR SOXR"/>
    <property type="match status" value="1"/>
</dbReference>
<dbReference type="InterPro" id="IPR011789">
    <property type="entry name" value="CueR"/>
</dbReference>